<name>A0ABD0RN26_CIRMR</name>
<keyword evidence="6" id="KW-0695">RNA-directed DNA polymerase</keyword>
<protein>
    <recommendedName>
        <fullName evidence="11">Reverse transcriptase RNase H-like domain-containing protein</fullName>
    </recommendedName>
</protein>
<dbReference type="Pfam" id="PF17917">
    <property type="entry name" value="RT_RNaseH"/>
    <property type="match status" value="1"/>
</dbReference>
<keyword evidence="1" id="KW-0808">Transferase</keyword>
<evidence type="ECO:0000256" key="3">
    <source>
        <dbReference type="ARBA" id="ARBA00022722"/>
    </source>
</evidence>
<keyword evidence="2" id="KW-0548">Nucleotidyltransferase</keyword>
<feature type="domain" description="Tf2-1-like SH3-like" evidence="8">
    <location>
        <begin position="162"/>
        <end position="196"/>
    </location>
</feature>
<proteinExistence type="predicted"/>
<gene>
    <name evidence="9" type="ORF">M9458_003122</name>
</gene>
<feature type="domain" description="Reverse transcriptase RNase H-like" evidence="7">
    <location>
        <begin position="1"/>
        <end position="63"/>
    </location>
</feature>
<dbReference type="Proteomes" id="UP001529510">
    <property type="component" value="Unassembled WGS sequence"/>
</dbReference>
<dbReference type="Pfam" id="PF24626">
    <property type="entry name" value="SH3_Tf2-1"/>
    <property type="match status" value="1"/>
</dbReference>
<feature type="non-terminal residue" evidence="9">
    <location>
        <position position="197"/>
    </location>
</feature>
<evidence type="ECO:0000259" key="7">
    <source>
        <dbReference type="Pfam" id="PF17917"/>
    </source>
</evidence>
<evidence type="ECO:0000256" key="4">
    <source>
        <dbReference type="ARBA" id="ARBA00022759"/>
    </source>
</evidence>
<dbReference type="InterPro" id="IPR043502">
    <property type="entry name" value="DNA/RNA_pol_sf"/>
</dbReference>
<feature type="non-terminal residue" evidence="9">
    <location>
        <position position="1"/>
    </location>
</feature>
<dbReference type="InterPro" id="IPR041373">
    <property type="entry name" value="RT_RNaseH"/>
</dbReference>
<evidence type="ECO:0000256" key="1">
    <source>
        <dbReference type="ARBA" id="ARBA00022679"/>
    </source>
</evidence>
<evidence type="ECO:0000313" key="10">
    <source>
        <dbReference type="Proteomes" id="UP001529510"/>
    </source>
</evidence>
<keyword evidence="3" id="KW-0540">Nuclease</keyword>
<keyword evidence="4" id="KW-0255">Endonuclease</keyword>
<evidence type="ECO:0000256" key="6">
    <source>
        <dbReference type="ARBA" id="ARBA00022918"/>
    </source>
</evidence>
<dbReference type="GO" id="GO:0003964">
    <property type="term" value="F:RNA-directed DNA polymerase activity"/>
    <property type="evidence" value="ECO:0007669"/>
    <property type="project" value="UniProtKB-KW"/>
</dbReference>
<dbReference type="SUPFAM" id="SSF56672">
    <property type="entry name" value="DNA/RNA polymerases"/>
    <property type="match status" value="1"/>
</dbReference>
<reference evidence="9 10" key="1">
    <citation type="submission" date="2024-05" db="EMBL/GenBank/DDBJ databases">
        <title>Genome sequencing and assembly of Indian major carp, Cirrhinus mrigala (Hamilton, 1822).</title>
        <authorList>
            <person name="Mohindra V."/>
            <person name="Chowdhury L.M."/>
            <person name="Lal K."/>
            <person name="Jena J.K."/>
        </authorList>
    </citation>
    <scope>NUCLEOTIDE SEQUENCE [LARGE SCALE GENOMIC DNA]</scope>
    <source>
        <strain evidence="9">CM1030</strain>
        <tissue evidence="9">Blood</tissue>
    </source>
</reference>
<keyword evidence="10" id="KW-1185">Reference proteome</keyword>
<dbReference type="GO" id="GO:0016787">
    <property type="term" value="F:hydrolase activity"/>
    <property type="evidence" value="ECO:0007669"/>
    <property type="project" value="UniProtKB-KW"/>
</dbReference>
<keyword evidence="5" id="KW-0378">Hydrolase</keyword>
<evidence type="ECO:0000256" key="2">
    <source>
        <dbReference type="ARBA" id="ARBA00022695"/>
    </source>
</evidence>
<dbReference type="GO" id="GO:0004519">
    <property type="term" value="F:endonuclease activity"/>
    <property type="evidence" value="ECO:0007669"/>
    <property type="project" value="UniProtKB-KW"/>
</dbReference>
<dbReference type="CDD" id="cd09274">
    <property type="entry name" value="RNase_HI_RT_Ty3"/>
    <property type="match status" value="1"/>
</dbReference>
<evidence type="ECO:0000259" key="8">
    <source>
        <dbReference type="Pfam" id="PF24626"/>
    </source>
</evidence>
<comment type="caution">
    <text evidence="9">The sequence shown here is derived from an EMBL/GenBank/DDBJ whole genome shotgun (WGS) entry which is preliminary data.</text>
</comment>
<organism evidence="9 10">
    <name type="scientific">Cirrhinus mrigala</name>
    <name type="common">Mrigala</name>
    <dbReference type="NCBI Taxonomy" id="683832"/>
    <lineage>
        <taxon>Eukaryota</taxon>
        <taxon>Metazoa</taxon>
        <taxon>Chordata</taxon>
        <taxon>Craniata</taxon>
        <taxon>Vertebrata</taxon>
        <taxon>Euteleostomi</taxon>
        <taxon>Actinopterygii</taxon>
        <taxon>Neopterygii</taxon>
        <taxon>Teleostei</taxon>
        <taxon>Ostariophysi</taxon>
        <taxon>Cypriniformes</taxon>
        <taxon>Cyprinidae</taxon>
        <taxon>Labeoninae</taxon>
        <taxon>Labeonini</taxon>
        <taxon>Cirrhinus</taxon>
    </lineage>
</organism>
<dbReference type="AlphaFoldDB" id="A0ABD0RN26"/>
<evidence type="ECO:0008006" key="11">
    <source>
        <dbReference type="Google" id="ProtNLM"/>
    </source>
</evidence>
<dbReference type="PANTHER" id="PTHR34072:SF52">
    <property type="entry name" value="RIBONUCLEASE H"/>
    <property type="match status" value="1"/>
</dbReference>
<evidence type="ECO:0000313" key="9">
    <source>
        <dbReference type="EMBL" id="KAL0199935.1"/>
    </source>
</evidence>
<dbReference type="InterPro" id="IPR056924">
    <property type="entry name" value="SH3_Tf2-1"/>
</dbReference>
<dbReference type="PANTHER" id="PTHR34072">
    <property type="entry name" value="ENZYMATIC POLYPROTEIN-RELATED"/>
    <property type="match status" value="1"/>
</dbReference>
<sequence length="197" mass="23016">QNYDVGNRELLAIKLALEEWRHWLEGAANQFTIITDHKNLQFLREAKRLNPRQARWALFFTQFNCKITYRPGSNVTADALSDQFSSDSPSEPEPILPPNLIISPIIWNQDQNIQQATLQEPAPPECPERVWDSAHHHLQRAVRRHKSFADARRRAAPTYQPGDQVWLSTRDLRMHLPCRKLSPRYIGPFKILRQIHD</sequence>
<dbReference type="EMBL" id="JAMKFB020000002">
    <property type="protein sequence ID" value="KAL0199935.1"/>
    <property type="molecule type" value="Genomic_DNA"/>
</dbReference>
<evidence type="ECO:0000256" key="5">
    <source>
        <dbReference type="ARBA" id="ARBA00022801"/>
    </source>
</evidence>
<accession>A0ABD0RN26</accession>